<evidence type="ECO:0000256" key="5">
    <source>
        <dbReference type="ARBA" id="ARBA00022777"/>
    </source>
</evidence>
<keyword evidence="13" id="KW-1185">Reference proteome</keyword>
<keyword evidence="2" id="KW-0723">Serine/threonine-protein kinase</keyword>
<dbReference type="PROSITE" id="PS50011">
    <property type="entry name" value="PROTEIN_KINASE_DOM"/>
    <property type="match status" value="1"/>
</dbReference>
<keyword evidence="6 9" id="KW-0067">ATP-binding</keyword>
<evidence type="ECO:0000256" key="9">
    <source>
        <dbReference type="PROSITE-ProRule" id="PRU10141"/>
    </source>
</evidence>
<evidence type="ECO:0000256" key="3">
    <source>
        <dbReference type="ARBA" id="ARBA00022679"/>
    </source>
</evidence>
<evidence type="ECO:0000256" key="6">
    <source>
        <dbReference type="ARBA" id="ARBA00022840"/>
    </source>
</evidence>
<dbReference type="EMBL" id="JAKCXM010000068">
    <property type="protein sequence ID" value="KAJ0404148.1"/>
    <property type="molecule type" value="Genomic_DNA"/>
</dbReference>
<evidence type="ECO:0000256" key="7">
    <source>
        <dbReference type="ARBA" id="ARBA00047899"/>
    </source>
</evidence>
<feature type="compositionally biased region" description="Low complexity" evidence="10">
    <location>
        <begin position="299"/>
        <end position="312"/>
    </location>
</feature>
<reference evidence="12" key="1">
    <citation type="submission" date="2021-12" db="EMBL/GenBank/DDBJ databases">
        <title>Prjna785345.</title>
        <authorList>
            <person name="Rujirawat T."/>
            <person name="Krajaejun T."/>
        </authorList>
    </citation>
    <scope>NUCLEOTIDE SEQUENCE</scope>
    <source>
        <strain evidence="12">Pi057C3</strain>
    </source>
</reference>
<dbReference type="PROSITE" id="PS00108">
    <property type="entry name" value="PROTEIN_KINASE_ST"/>
    <property type="match status" value="1"/>
</dbReference>
<dbReference type="SUPFAM" id="SSF56112">
    <property type="entry name" value="Protein kinase-like (PK-like)"/>
    <property type="match status" value="1"/>
</dbReference>
<comment type="catalytic activity">
    <reaction evidence="8">
        <text>L-seryl-[protein] + ATP = O-phospho-L-seryl-[protein] + ADP + H(+)</text>
        <dbReference type="Rhea" id="RHEA:17989"/>
        <dbReference type="Rhea" id="RHEA-COMP:9863"/>
        <dbReference type="Rhea" id="RHEA-COMP:11604"/>
        <dbReference type="ChEBI" id="CHEBI:15378"/>
        <dbReference type="ChEBI" id="CHEBI:29999"/>
        <dbReference type="ChEBI" id="CHEBI:30616"/>
        <dbReference type="ChEBI" id="CHEBI:83421"/>
        <dbReference type="ChEBI" id="CHEBI:456216"/>
        <dbReference type="EC" id="2.7.11.1"/>
    </reaction>
</comment>
<accession>A0AAD5MDU3</accession>
<feature type="region of interest" description="Disordered" evidence="10">
    <location>
        <begin position="298"/>
        <end position="351"/>
    </location>
</feature>
<feature type="compositionally biased region" description="Gly residues" evidence="10">
    <location>
        <begin position="516"/>
        <end position="526"/>
    </location>
</feature>
<feature type="domain" description="Protein kinase" evidence="11">
    <location>
        <begin position="19"/>
        <end position="293"/>
    </location>
</feature>
<dbReference type="Pfam" id="PF00069">
    <property type="entry name" value="Pkinase"/>
    <property type="match status" value="1"/>
</dbReference>
<dbReference type="EC" id="2.7.11.1" evidence="1"/>
<dbReference type="GO" id="GO:0004674">
    <property type="term" value="F:protein serine/threonine kinase activity"/>
    <property type="evidence" value="ECO:0007669"/>
    <property type="project" value="UniProtKB-KW"/>
</dbReference>
<feature type="compositionally biased region" description="Pro residues" evidence="10">
    <location>
        <begin position="447"/>
        <end position="461"/>
    </location>
</feature>
<keyword evidence="5" id="KW-0418">Kinase</keyword>
<dbReference type="SMART" id="SM00220">
    <property type="entry name" value="S_TKc"/>
    <property type="match status" value="1"/>
</dbReference>
<dbReference type="InterPro" id="IPR008271">
    <property type="entry name" value="Ser/Thr_kinase_AS"/>
</dbReference>
<organism evidence="12 13">
    <name type="scientific">Pythium insidiosum</name>
    <name type="common">Pythiosis disease agent</name>
    <dbReference type="NCBI Taxonomy" id="114742"/>
    <lineage>
        <taxon>Eukaryota</taxon>
        <taxon>Sar</taxon>
        <taxon>Stramenopiles</taxon>
        <taxon>Oomycota</taxon>
        <taxon>Peronosporomycetes</taxon>
        <taxon>Pythiales</taxon>
        <taxon>Pythiaceae</taxon>
        <taxon>Pythium</taxon>
    </lineage>
</organism>
<dbReference type="InterPro" id="IPR011009">
    <property type="entry name" value="Kinase-like_dom_sf"/>
</dbReference>
<evidence type="ECO:0000313" key="13">
    <source>
        <dbReference type="Proteomes" id="UP001209570"/>
    </source>
</evidence>
<sequence length="526" mass="56942">MGNVQQYIGKRVEVAQYQVEVTKYLGEGGSSFIFLVRDVQRESAKPMVLKRLLAENDAAFQWIQREIDMHQRFRHASVVEFYASQVNRKGRTEREVFILMEFCPSGHLYENMTKMGEKRFSEKELLQTFRSLCVPVHLMHSQDPPVAHRDLKLENFLMAQNGAYKLCDFGSCVIGPQSLRTKEDRAREAEHVLKRTTAMYRSPELADVEGTAMFGSGELTEAVDVWAMGCVLYTMAFFKSPFPPDGLRTERYTIPKESKYSPDVHQLIARMLQADVERRASMAHVLECIDELLAGRALPKSSGGAPSPKKAAAPPPAAERRTNSATKTAEARKETVAAPKPASDLLDMDFNPTISTPAPAAAATKTVDPFNAAWGSSAPATAAAPTGGFADFANFPSSPRAFGAATAPTPSSFDAFGFPASPVKAQGMQPTAGMAQPAFGFAPPAPQAFGAPPPPAPPAAPVDPFEGLGGLGPAAMPTTGPRPMYPGQQGFQPMGQPQQAMWGQQQQQQPQQMWGAPGGGGFSRGF</sequence>
<dbReference type="GO" id="GO:0005524">
    <property type="term" value="F:ATP binding"/>
    <property type="evidence" value="ECO:0007669"/>
    <property type="project" value="UniProtKB-UniRule"/>
</dbReference>
<feature type="binding site" evidence="9">
    <location>
        <position position="50"/>
    </location>
    <ligand>
        <name>ATP</name>
        <dbReference type="ChEBI" id="CHEBI:30616"/>
    </ligand>
</feature>
<dbReference type="Gene3D" id="1.10.510.10">
    <property type="entry name" value="Transferase(Phosphotransferase) domain 1"/>
    <property type="match status" value="1"/>
</dbReference>
<protein>
    <recommendedName>
        <fullName evidence="1">non-specific serine/threonine protein kinase</fullName>
        <ecNumber evidence="1">2.7.11.1</ecNumber>
    </recommendedName>
</protein>
<evidence type="ECO:0000256" key="1">
    <source>
        <dbReference type="ARBA" id="ARBA00012513"/>
    </source>
</evidence>
<gene>
    <name evidence="12" type="ORF">P43SY_008706</name>
</gene>
<dbReference type="Proteomes" id="UP001209570">
    <property type="component" value="Unassembled WGS sequence"/>
</dbReference>
<name>A0AAD5MDU3_PYTIN</name>
<feature type="region of interest" description="Disordered" evidence="10">
    <location>
        <begin position="447"/>
        <end position="526"/>
    </location>
</feature>
<evidence type="ECO:0000259" key="11">
    <source>
        <dbReference type="PROSITE" id="PS50011"/>
    </source>
</evidence>
<evidence type="ECO:0000256" key="2">
    <source>
        <dbReference type="ARBA" id="ARBA00022527"/>
    </source>
</evidence>
<dbReference type="GO" id="GO:0005737">
    <property type="term" value="C:cytoplasm"/>
    <property type="evidence" value="ECO:0007669"/>
    <property type="project" value="TreeGrafter"/>
</dbReference>
<dbReference type="AlphaFoldDB" id="A0AAD5MDU3"/>
<dbReference type="InterPro" id="IPR000719">
    <property type="entry name" value="Prot_kinase_dom"/>
</dbReference>
<comment type="caution">
    <text evidence="12">The sequence shown here is derived from an EMBL/GenBank/DDBJ whole genome shotgun (WGS) entry which is preliminary data.</text>
</comment>
<evidence type="ECO:0000256" key="10">
    <source>
        <dbReference type="SAM" id="MobiDB-lite"/>
    </source>
</evidence>
<evidence type="ECO:0000256" key="8">
    <source>
        <dbReference type="ARBA" id="ARBA00048679"/>
    </source>
</evidence>
<dbReference type="InterPro" id="IPR017441">
    <property type="entry name" value="Protein_kinase_ATP_BS"/>
</dbReference>
<proteinExistence type="predicted"/>
<dbReference type="PANTHER" id="PTHR22967:SF57">
    <property type="entry name" value="AUXILIN, ISOFORM A-RELATED"/>
    <property type="match status" value="1"/>
</dbReference>
<evidence type="ECO:0000256" key="4">
    <source>
        <dbReference type="ARBA" id="ARBA00022741"/>
    </source>
</evidence>
<comment type="catalytic activity">
    <reaction evidence="7">
        <text>L-threonyl-[protein] + ATP = O-phospho-L-threonyl-[protein] + ADP + H(+)</text>
        <dbReference type="Rhea" id="RHEA:46608"/>
        <dbReference type="Rhea" id="RHEA-COMP:11060"/>
        <dbReference type="Rhea" id="RHEA-COMP:11605"/>
        <dbReference type="ChEBI" id="CHEBI:15378"/>
        <dbReference type="ChEBI" id="CHEBI:30013"/>
        <dbReference type="ChEBI" id="CHEBI:30616"/>
        <dbReference type="ChEBI" id="CHEBI:61977"/>
        <dbReference type="ChEBI" id="CHEBI:456216"/>
        <dbReference type="EC" id="2.7.11.1"/>
    </reaction>
</comment>
<evidence type="ECO:0000313" key="12">
    <source>
        <dbReference type="EMBL" id="KAJ0404148.1"/>
    </source>
</evidence>
<feature type="compositionally biased region" description="Low complexity" evidence="10">
    <location>
        <begin position="486"/>
        <end position="515"/>
    </location>
</feature>
<dbReference type="PROSITE" id="PS00107">
    <property type="entry name" value="PROTEIN_KINASE_ATP"/>
    <property type="match status" value="1"/>
</dbReference>
<keyword evidence="4 9" id="KW-0547">Nucleotide-binding</keyword>
<dbReference type="PANTHER" id="PTHR22967">
    <property type="entry name" value="SERINE/THREONINE PROTEIN KINASE"/>
    <property type="match status" value="1"/>
</dbReference>
<keyword evidence="3" id="KW-0808">Transferase</keyword>